<evidence type="ECO:0000313" key="1">
    <source>
        <dbReference type="EMBL" id="AVP40321.1"/>
    </source>
</evidence>
<reference evidence="1 2" key="1">
    <citation type="submission" date="2018-03" db="EMBL/GenBank/DDBJ databases">
        <title>Isolation, the biological characteristics and genomics of two new strains of lysate Staphylococcus aureus phage.</title>
        <authorList>
            <person name="Jin X."/>
            <person name="Zhang C."/>
        </authorList>
    </citation>
    <scope>NUCLEOTIDE SEQUENCE [LARGE SCALE GENOMIC DNA]</scope>
</reference>
<protein>
    <submittedName>
        <fullName evidence="1">Uncharacterized protein</fullName>
    </submittedName>
</protein>
<evidence type="ECO:0000313" key="2">
    <source>
        <dbReference type="Proteomes" id="UP000241797"/>
    </source>
</evidence>
<keyword evidence="2" id="KW-1185">Reference proteome</keyword>
<proteinExistence type="predicted"/>
<name>A0A2P1MXM3_9CAUD</name>
<dbReference type="GeneID" id="54990067"/>
<dbReference type="RefSeq" id="YP_009799578.1">
    <property type="nucleotide sequence ID" value="NC_047945.1"/>
</dbReference>
<dbReference type="Proteomes" id="UP000241797">
    <property type="component" value="Segment"/>
</dbReference>
<sequence length="120" mass="14290">MTSNMIDDNLERIKQSLEDESYLEAVPEPYRDIKTRFKYIKENGLYIIYEESGFPYTDAMVIYITDVYDRWCRGYSVTRFNGENIQVPRTIHYSDIYVQDKYNKVKIIVEGANPYRSEVS</sequence>
<accession>A0A2P1MXM3</accession>
<dbReference type="EMBL" id="MH078572">
    <property type="protein sequence ID" value="AVP40321.1"/>
    <property type="molecule type" value="Genomic_DNA"/>
</dbReference>
<dbReference type="KEGG" id="vg:54990067"/>
<organism evidence="1 2">
    <name type="scientific">Staphylococcus phage phiSA_BS1</name>
    <dbReference type="NCBI Taxonomy" id="2126734"/>
    <lineage>
        <taxon>Viruses</taxon>
        <taxon>Duplodnaviria</taxon>
        <taxon>Heunggongvirae</taxon>
        <taxon>Uroviricota</taxon>
        <taxon>Caudoviricetes</taxon>
        <taxon>Herelleviridae</taxon>
        <taxon>Twortvirinae</taxon>
        <taxon>Baoshanvirus</taxon>
        <taxon>Baoshanvirus BS1</taxon>
    </lineage>
</organism>